<accession>A0AAV1ZI78</accession>
<protein>
    <submittedName>
        <fullName evidence="1">Uncharacterized protein</fullName>
    </submittedName>
</protein>
<keyword evidence="2" id="KW-1185">Reference proteome</keyword>
<comment type="caution">
    <text evidence="1">The sequence shown here is derived from an EMBL/GenBank/DDBJ whole genome shotgun (WGS) entry which is preliminary data.</text>
</comment>
<evidence type="ECO:0000313" key="2">
    <source>
        <dbReference type="Proteomes" id="UP001497382"/>
    </source>
</evidence>
<sequence>MEYIFEPKCGPDVNANIGGPMTGYDIFVRSGTDIPSRGLWVIKILYPRTLKFAKAPEYGDSAIGGDIPHCYGNPWNLLPILCVRVLLVSVEGTATCAGGTDNYCLVENTNLVQVILSFDVLFSIPEDYSIEFPALTCIPLFEAINLSPGGT</sequence>
<reference evidence="1 2" key="1">
    <citation type="submission" date="2024-04" db="EMBL/GenBank/DDBJ databases">
        <authorList>
            <person name="Rising A."/>
            <person name="Reimegard J."/>
            <person name="Sonavane S."/>
            <person name="Akerstrom W."/>
            <person name="Nylinder S."/>
            <person name="Hedman E."/>
            <person name="Kallberg Y."/>
        </authorList>
    </citation>
    <scope>NUCLEOTIDE SEQUENCE [LARGE SCALE GENOMIC DNA]</scope>
</reference>
<name>A0AAV1ZI78_9ARAC</name>
<organism evidence="1 2">
    <name type="scientific">Larinioides sclopetarius</name>
    <dbReference type="NCBI Taxonomy" id="280406"/>
    <lineage>
        <taxon>Eukaryota</taxon>
        <taxon>Metazoa</taxon>
        <taxon>Ecdysozoa</taxon>
        <taxon>Arthropoda</taxon>
        <taxon>Chelicerata</taxon>
        <taxon>Arachnida</taxon>
        <taxon>Araneae</taxon>
        <taxon>Araneomorphae</taxon>
        <taxon>Entelegynae</taxon>
        <taxon>Araneoidea</taxon>
        <taxon>Araneidae</taxon>
        <taxon>Larinioides</taxon>
    </lineage>
</organism>
<dbReference type="AlphaFoldDB" id="A0AAV1ZI78"/>
<dbReference type="EMBL" id="CAXIEN010000052">
    <property type="protein sequence ID" value="CAL1271117.1"/>
    <property type="molecule type" value="Genomic_DNA"/>
</dbReference>
<evidence type="ECO:0000313" key="1">
    <source>
        <dbReference type="EMBL" id="CAL1271117.1"/>
    </source>
</evidence>
<proteinExistence type="predicted"/>
<dbReference type="Proteomes" id="UP001497382">
    <property type="component" value="Unassembled WGS sequence"/>
</dbReference>
<gene>
    <name evidence="1" type="ORF">LARSCL_LOCUS5661</name>
</gene>